<keyword evidence="1" id="KW-0732">Signal</keyword>
<feature type="signal peptide" evidence="1">
    <location>
        <begin position="1"/>
        <end position="20"/>
    </location>
</feature>
<organism evidence="2">
    <name type="scientific">Babesia divergens</name>
    <dbReference type="NCBI Taxonomy" id="32595"/>
    <lineage>
        <taxon>Eukaryota</taxon>
        <taxon>Sar</taxon>
        <taxon>Alveolata</taxon>
        <taxon>Apicomplexa</taxon>
        <taxon>Aconoidasida</taxon>
        <taxon>Piroplasmida</taxon>
        <taxon>Babesiidae</taxon>
        <taxon>Babesia</taxon>
    </lineage>
</organism>
<feature type="chain" id="PRO_5002302780" evidence="1">
    <location>
        <begin position="21"/>
        <end position="345"/>
    </location>
</feature>
<dbReference type="EMBL" id="HF969323">
    <property type="protein sequence ID" value="CCX35046.1"/>
    <property type="molecule type" value="mRNA"/>
</dbReference>
<sequence length="345" mass="37594">MISSTFCSLLLFLAPNLVFGFIYRAVPMYEVNGRVNCDTKAIADATCTYKGNAFGKVCEKGPNKGYVLNPYAQTCGTSSKCYPVHDAALGDCAKFTGCYTVSNTTRACTCMSGFFGNPYVQCFKHCETDYDCPSPYAECRKDGNEKIKRCKCKAGCPGDGVICKPNDICAGAEENTEEHRRCLQMSLTDKNYICDTGYYIDTDSRCAKIVALEGEKRVSVIAENFVDGSTINIGKCFSMEINNRKGMSHFYQLNGGDAVVVKQKIVTNPQLYLVFEVKGNDIIAFGLLEEDTSRLTKLFTVSNGLGGCQIDSVTKSDPTGANVSPSNVRVEVNDIATAGNAREEL</sequence>
<proteinExistence type="evidence at transcript level"/>
<reference evidence="2" key="1">
    <citation type="submission" date="2013-04" db="EMBL/GenBank/DDBJ databases">
        <authorList>
            <person name="Gonzalez L."/>
        </authorList>
    </citation>
    <scope>NUCLEOTIDE SEQUENCE</scope>
    <source>
        <strain evidence="2">Bd Rouen 1986</strain>
    </source>
</reference>
<name>A0A0D6DQK6_BABDI</name>
<accession>A0A0D6DQK6</accession>
<evidence type="ECO:0000313" key="2">
    <source>
        <dbReference type="EMBL" id="CCX35046.1"/>
    </source>
</evidence>
<reference evidence="2" key="2">
    <citation type="submission" date="2015-03" db="EMBL/GenBank/DDBJ databases">
        <title>Babesia divergens hypothetical 12D3 antigen, complete cds.</title>
        <authorList>
            <person name="Gonzalez L.M."/>
            <person name="Montero E."/>
        </authorList>
    </citation>
    <scope>NUCLEOTIDE SEQUENCE</scope>
    <source>
        <strain evidence="2">Bd Rouen 1986</strain>
    </source>
</reference>
<evidence type="ECO:0000256" key="1">
    <source>
        <dbReference type="SAM" id="SignalP"/>
    </source>
</evidence>
<dbReference type="AlphaFoldDB" id="A0A0D6DQK6"/>
<protein>
    <submittedName>
        <fullName evidence="2">12D3 antigen</fullName>
    </submittedName>
</protein>
<dbReference type="VEuPathDB" id="PiroplasmaDB:Bdiv_020800"/>
<gene>
    <name evidence="2" type="primary">12d3</name>
</gene>